<dbReference type="PRINTS" id="PR00450">
    <property type="entry name" value="RECOVERIN"/>
</dbReference>
<feature type="compositionally biased region" description="Low complexity" evidence="6">
    <location>
        <begin position="220"/>
        <end position="236"/>
    </location>
</feature>
<evidence type="ECO:0000259" key="7">
    <source>
        <dbReference type="PROSITE" id="PS50222"/>
    </source>
</evidence>
<comment type="similarity">
    <text evidence="1">Belongs to the recoverin family.</text>
</comment>
<organism evidence="8">
    <name type="scientific">Absidia glauca</name>
    <name type="common">Pin mould</name>
    <dbReference type="NCBI Taxonomy" id="4829"/>
    <lineage>
        <taxon>Eukaryota</taxon>
        <taxon>Fungi</taxon>
        <taxon>Fungi incertae sedis</taxon>
        <taxon>Mucoromycota</taxon>
        <taxon>Mucoromycotina</taxon>
        <taxon>Mucoromycetes</taxon>
        <taxon>Mucorales</taxon>
        <taxon>Cunninghamellaceae</taxon>
        <taxon>Absidia</taxon>
    </lineage>
</organism>
<dbReference type="STRING" id="4829.A0A163JKG8"/>
<sequence length="315" mass="34414">MGQSKSKENQLLSQKTHFSKKEIDHLRQNVQTSSTSNSNVITEDVFKETVKKCLPGVSSHDNMFLKRLYAAFDQDDTKCLDFEQFVDGLSVFMKGTPQEKLELSFKLYDVKHAGYLTRPDLERVMIQLSQAAFEDDHSNEIKSMVARMFDDLDVDDDGRLNPSIPSRPSSVSSHLSSSTQPHNRLSLTGTPNTSPIHSSSRLSVRVSQAELLEYGQHSQSPPSLSSPGSPTTSLGSRNNNGSPRIAPRSPHRLSRPTSMTSLDAAISTMDLSHPDETCHPNNKSILGRPNGSPTAIKAGGKTTADALPLTGPTPS</sequence>
<keyword evidence="3" id="KW-0479">Metal-binding</keyword>
<dbReference type="PANTHER" id="PTHR23055">
    <property type="entry name" value="CALCIUM BINDING PROTEINS"/>
    <property type="match status" value="1"/>
</dbReference>
<dbReference type="SUPFAM" id="SSF47473">
    <property type="entry name" value="EF-hand"/>
    <property type="match status" value="1"/>
</dbReference>
<evidence type="ECO:0000256" key="4">
    <source>
        <dbReference type="ARBA" id="ARBA00022737"/>
    </source>
</evidence>
<feature type="region of interest" description="Disordered" evidence="6">
    <location>
        <begin position="271"/>
        <end position="315"/>
    </location>
</feature>
<dbReference type="AlphaFoldDB" id="A0A163JKG8"/>
<accession>A0A163JKG8</accession>
<keyword evidence="4" id="KW-0677">Repeat</keyword>
<dbReference type="EMBL" id="LT554210">
    <property type="protein sequence ID" value="SAM03576.1"/>
    <property type="molecule type" value="Genomic_DNA"/>
</dbReference>
<evidence type="ECO:0000313" key="9">
    <source>
        <dbReference type="Proteomes" id="UP000078561"/>
    </source>
</evidence>
<dbReference type="InterPro" id="IPR011992">
    <property type="entry name" value="EF-hand-dom_pair"/>
</dbReference>
<dbReference type="InterPro" id="IPR002048">
    <property type="entry name" value="EF_hand_dom"/>
</dbReference>
<keyword evidence="2" id="KW-0519">Myristate</keyword>
<dbReference type="Gene3D" id="1.10.238.10">
    <property type="entry name" value="EF-hand"/>
    <property type="match status" value="1"/>
</dbReference>
<dbReference type="InParanoid" id="A0A163JKG8"/>
<dbReference type="GO" id="GO:0005509">
    <property type="term" value="F:calcium ion binding"/>
    <property type="evidence" value="ECO:0007669"/>
    <property type="project" value="InterPro"/>
</dbReference>
<dbReference type="OMA" id="AEHHISN"/>
<feature type="domain" description="EF-hand" evidence="7">
    <location>
        <begin position="60"/>
        <end position="95"/>
    </location>
</feature>
<gene>
    <name evidence="8" type="primary">ABSGL_09418.1 scaffold 11253</name>
</gene>
<dbReference type="InterPro" id="IPR028846">
    <property type="entry name" value="Recoverin"/>
</dbReference>
<protein>
    <recommendedName>
        <fullName evidence="7">EF-hand domain-containing protein</fullName>
    </recommendedName>
</protein>
<dbReference type="PANTHER" id="PTHR23055:SF178">
    <property type="entry name" value="NEUROCALCIN HOMOLOG"/>
    <property type="match status" value="1"/>
</dbReference>
<evidence type="ECO:0000313" key="8">
    <source>
        <dbReference type="EMBL" id="SAM03576.1"/>
    </source>
</evidence>
<reference evidence="8" key="1">
    <citation type="submission" date="2016-04" db="EMBL/GenBank/DDBJ databases">
        <authorList>
            <person name="Evans L.H."/>
            <person name="Alamgir A."/>
            <person name="Owens N."/>
            <person name="Weber N.D."/>
            <person name="Virtaneva K."/>
            <person name="Barbian K."/>
            <person name="Babar A."/>
            <person name="Rosenke K."/>
        </authorList>
    </citation>
    <scope>NUCLEOTIDE SEQUENCE [LARGE SCALE GENOMIC DNA]</scope>
    <source>
        <strain evidence="8">CBS 101.48</strain>
    </source>
</reference>
<feature type="domain" description="EF-hand" evidence="7">
    <location>
        <begin position="96"/>
        <end position="131"/>
    </location>
</feature>
<feature type="compositionally biased region" description="Polar residues" evidence="6">
    <location>
        <begin position="182"/>
        <end position="203"/>
    </location>
</feature>
<feature type="region of interest" description="Disordered" evidence="6">
    <location>
        <begin position="1"/>
        <end position="35"/>
    </location>
</feature>
<feature type="compositionally biased region" description="Low complexity" evidence="6">
    <location>
        <begin position="162"/>
        <end position="181"/>
    </location>
</feature>
<dbReference type="Pfam" id="PF13499">
    <property type="entry name" value="EF-hand_7"/>
    <property type="match status" value="1"/>
</dbReference>
<evidence type="ECO:0000256" key="6">
    <source>
        <dbReference type="SAM" id="MobiDB-lite"/>
    </source>
</evidence>
<dbReference type="PROSITE" id="PS50222">
    <property type="entry name" value="EF_HAND_2"/>
    <property type="match status" value="2"/>
</dbReference>
<evidence type="ECO:0000256" key="5">
    <source>
        <dbReference type="ARBA" id="ARBA00023288"/>
    </source>
</evidence>
<dbReference type="Proteomes" id="UP000078561">
    <property type="component" value="Unassembled WGS sequence"/>
</dbReference>
<dbReference type="OrthoDB" id="191686at2759"/>
<feature type="region of interest" description="Disordered" evidence="6">
    <location>
        <begin position="156"/>
        <end position="203"/>
    </location>
</feature>
<feature type="region of interest" description="Disordered" evidence="6">
    <location>
        <begin position="215"/>
        <end position="257"/>
    </location>
</feature>
<evidence type="ECO:0000256" key="2">
    <source>
        <dbReference type="ARBA" id="ARBA00022707"/>
    </source>
</evidence>
<keyword evidence="5" id="KW-0449">Lipoprotein</keyword>
<evidence type="ECO:0000256" key="3">
    <source>
        <dbReference type="ARBA" id="ARBA00022723"/>
    </source>
</evidence>
<name>A0A163JKG8_ABSGL</name>
<keyword evidence="9" id="KW-1185">Reference proteome</keyword>
<evidence type="ECO:0000256" key="1">
    <source>
        <dbReference type="ARBA" id="ARBA00006049"/>
    </source>
</evidence>
<proteinExistence type="inferred from homology"/>